<gene>
    <name evidence="1" type="ORF">SR41_11400</name>
</gene>
<evidence type="ECO:0000313" key="2">
    <source>
        <dbReference type="Proteomes" id="UP000033203"/>
    </source>
</evidence>
<protein>
    <submittedName>
        <fullName evidence="1">Uncharacterized protein</fullName>
    </submittedName>
</protein>
<name>A0A0D1MHH9_9SPHN</name>
<organism evidence="1 2">
    <name type="scientific">Sphingomonas melonis</name>
    <dbReference type="NCBI Taxonomy" id="152682"/>
    <lineage>
        <taxon>Bacteria</taxon>
        <taxon>Pseudomonadati</taxon>
        <taxon>Pseudomonadota</taxon>
        <taxon>Alphaproteobacteria</taxon>
        <taxon>Sphingomonadales</taxon>
        <taxon>Sphingomonadaceae</taxon>
        <taxon>Sphingomonas</taxon>
    </lineage>
</organism>
<proteinExistence type="predicted"/>
<dbReference type="AlphaFoldDB" id="A0A0D1MHH9"/>
<sequence>MLNACSADHAWPGTIPAFVEAVAKGRYVMPDLVRHPLARTVSILLFAWRGRRLNMSGGTVRKDRAKPLLLCLLQGWHFQARAKRQLRDTPICAAAMVFGDRQEPLLLSVGTRRA</sequence>
<accession>A0A0D1MHH9</accession>
<dbReference type="Proteomes" id="UP000033203">
    <property type="component" value="Unassembled WGS sequence"/>
</dbReference>
<reference evidence="1 2" key="1">
    <citation type="submission" date="2015-01" db="EMBL/GenBank/DDBJ databases">
        <title>Genome of Sphingomonas taxi strain 30a.</title>
        <authorList>
            <person name="Eevers N."/>
            <person name="Van Hamme J."/>
            <person name="Bottos E."/>
            <person name="Weyens N."/>
            <person name="Vangronsveld J."/>
        </authorList>
    </citation>
    <scope>NUCLEOTIDE SEQUENCE [LARGE SCALE GENOMIC DNA]</scope>
    <source>
        <strain evidence="1 2">30a</strain>
    </source>
</reference>
<dbReference type="PATRIC" id="fig|1549858.7.peg.1313"/>
<evidence type="ECO:0000313" key="1">
    <source>
        <dbReference type="EMBL" id="KIU27066.1"/>
    </source>
</evidence>
<dbReference type="EMBL" id="JXTP01000055">
    <property type="protein sequence ID" value="KIU27066.1"/>
    <property type="molecule type" value="Genomic_DNA"/>
</dbReference>
<comment type="caution">
    <text evidence="1">The sequence shown here is derived from an EMBL/GenBank/DDBJ whole genome shotgun (WGS) entry which is preliminary data.</text>
</comment>